<keyword evidence="4 10" id="KW-0812">Transmembrane</keyword>
<evidence type="ECO:0000313" key="11">
    <source>
        <dbReference type="EMBL" id="GAA4888242.1"/>
    </source>
</evidence>
<evidence type="ECO:0000256" key="1">
    <source>
        <dbReference type="ARBA" id="ARBA00004162"/>
    </source>
</evidence>
<dbReference type="Proteomes" id="UP001501521">
    <property type="component" value="Unassembled WGS sequence"/>
</dbReference>
<protein>
    <submittedName>
        <fullName evidence="11">Type VII secretion protein EccB</fullName>
    </submittedName>
</protein>
<accession>A0ABP9EY31</accession>
<comment type="caution">
    <text evidence="11">The sequence shown here is derived from an EMBL/GenBank/DDBJ whole genome shotgun (WGS) entry which is preliminary data.</text>
</comment>
<name>A0ABP9EY31_9ACTN</name>
<comment type="subcellular location">
    <subcellularLocation>
        <location evidence="1">Cell membrane</location>
        <topology evidence="1">Single-pass membrane protein</topology>
    </subcellularLocation>
</comment>
<dbReference type="Pfam" id="PF05108">
    <property type="entry name" value="T7SS_ESX1_EccB"/>
    <property type="match status" value="1"/>
</dbReference>
<evidence type="ECO:0000256" key="2">
    <source>
        <dbReference type="ARBA" id="ARBA00008149"/>
    </source>
</evidence>
<dbReference type="Gene3D" id="3.30.2390.20">
    <property type="entry name" value="Type VII secretion system EccB, repeat 1 domain"/>
    <property type="match status" value="1"/>
</dbReference>
<evidence type="ECO:0000256" key="6">
    <source>
        <dbReference type="ARBA" id="ARBA00022801"/>
    </source>
</evidence>
<evidence type="ECO:0000256" key="8">
    <source>
        <dbReference type="ARBA" id="ARBA00022989"/>
    </source>
</evidence>
<keyword evidence="5" id="KW-0547">Nucleotide-binding</keyword>
<feature type="transmembrane region" description="Helical" evidence="10">
    <location>
        <begin position="40"/>
        <end position="61"/>
    </location>
</feature>
<dbReference type="InterPro" id="IPR042485">
    <property type="entry name" value="T7SS_EccB_R3"/>
</dbReference>
<keyword evidence="12" id="KW-1185">Reference proteome</keyword>
<gene>
    <name evidence="11" type="primary">eccB</name>
    <name evidence="11" type="ORF">GCM10025789_00610</name>
</gene>
<evidence type="ECO:0000256" key="7">
    <source>
        <dbReference type="ARBA" id="ARBA00022840"/>
    </source>
</evidence>
<evidence type="ECO:0000256" key="4">
    <source>
        <dbReference type="ARBA" id="ARBA00022692"/>
    </source>
</evidence>
<keyword evidence="6" id="KW-0378">Hydrolase</keyword>
<dbReference type="PANTHER" id="PTHR40765">
    <property type="entry name" value="ESX-2 SECRETION SYSTEM ATPASE ECCB2"/>
    <property type="match status" value="1"/>
</dbReference>
<keyword evidence="3" id="KW-1003">Cell membrane</keyword>
<comment type="similarity">
    <text evidence="2">Belongs to the EccB family.</text>
</comment>
<evidence type="ECO:0000256" key="10">
    <source>
        <dbReference type="SAM" id="Phobius"/>
    </source>
</evidence>
<evidence type="ECO:0000313" key="12">
    <source>
        <dbReference type="Proteomes" id="UP001501521"/>
    </source>
</evidence>
<proteinExistence type="inferred from homology"/>
<evidence type="ECO:0000256" key="3">
    <source>
        <dbReference type="ARBA" id="ARBA00022475"/>
    </source>
</evidence>
<organism evidence="11 12">
    <name type="scientific">Tessaracoccus lubricantis</name>
    <dbReference type="NCBI Taxonomy" id="545543"/>
    <lineage>
        <taxon>Bacteria</taxon>
        <taxon>Bacillati</taxon>
        <taxon>Actinomycetota</taxon>
        <taxon>Actinomycetes</taxon>
        <taxon>Propionibacteriales</taxon>
        <taxon>Propionibacteriaceae</taxon>
        <taxon>Tessaracoccus</taxon>
    </lineage>
</organism>
<dbReference type="RefSeq" id="WP_345577266.1">
    <property type="nucleotide sequence ID" value="NZ_BAABLV010000001.1"/>
</dbReference>
<evidence type="ECO:0000256" key="5">
    <source>
        <dbReference type="ARBA" id="ARBA00022741"/>
    </source>
</evidence>
<reference evidence="12" key="1">
    <citation type="journal article" date="2019" name="Int. J. Syst. Evol. Microbiol.">
        <title>The Global Catalogue of Microorganisms (GCM) 10K type strain sequencing project: providing services to taxonomists for standard genome sequencing and annotation.</title>
        <authorList>
            <consortium name="The Broad Institute Genomics Platform"/>
            <consortium name="The Broad Institute Genome Sequencing Center for Infectious Disease"/>
            <person name="Wu L."/>
            <person name="Ma J."/>
        </authorList>
    </citation>
    <scope>NUCLEOTIDE SEQUENCE [LARGE SCALE GENOMIC DNA]</scope>
    <source>
        <strain evidence="12">JCM 19125</strain>
    </source>
</reference>
<dbReference type="InterPro" id="IPR007795">
    <property type="entry name" value="T7SS_EccB"/>
</dbReference>
<keyword evidence="9 10" id="KW-0472">Membrane</keyword>
<dbReference type="PANTHER" id="PTHR40765:SF2">
    <property type="entry name" value="ESX-2 SECRETION SYSTEM ATPASE ECCB2"/>
    <property type="match status" value="1"/>
</dbReference>
<evidence type="ECO:0000256" key="9">
    <source>
        <dbReference type="ARBA" id="ARBA00023136"/>
    </source>
</evidence>
<dbReference type="Gene3D" id="2.40.50.910">
    <property type="entry name" value="Type VII secretion system EccB, repeat 3 domain"/>
    <property type="match status" value="1"/>
</dbReference>
<sequence length="465" mass="49273">MATRKDLLKAHAFTSRRMIAAFVDRDPDDPTPPLRRVGTATFVSVLLGVVLLAGTALIGMLRGGVSNDSWKDQDNVILNDVQSGQLFAHTNKLVIPVTDVASARLLAAGDDPAGPPRVIDVKTEALVGTEMQARHGIPGAPPQLPAAKDLASFPLRLCSTEPMGRGRYLTLQFGATEPSSMDHSFIAKASDGTRYLISGGQSHELYSARGSATTVSFDVPEVEPGNSWIYALPMGAPINPPQITGYGDTPVNAYQGRTIGDVVAVTGSNPVRYFIQLADGLAAISYLEAKLLFHEHDKDFTQEVGAISERDLSRYLIEDLESVTELDIPMYQPKPPPGYESGRDASVCATFTAENPDRVAVSMGQTTPSLDQRQLGAPTGKYIDHIELPPLKGALLRNAEAGTDDAAATLLLNGRGYGIPTAAARQALGYGDVTAMPVTGGLLNLIRSGLPSGVALGRDHVGPAQ</sequence>
<keyword evidence="7" id="KW-0067">ATP-binding</keyword>
<keyword evidence="8 10" id="KW-1133">Transmembrane helix</keyword>
<dbReference type="NCBIfam" id="TIGR03919">
    <property type="entry name" value="T7SS_EccB"/>
    <property type="match status" value="1"/>
</dbReference>
<dbReference type="InterPro" id="IPR044857">
    <property type="entry name" value="T7SS_EccB_R1"/>
</dbReference>
<dbReference type="EMBL" id="BAABLV010000001">
    <property type="protein sequence ID" value="GAA4888242.1"/>
    <property type="molecule type" value="Genomic_DNA"/>
</dbReference>